<keyword evidence="2" id="KW-0547">Nucleotide-binding</keyword>
<reference evidence="9 10" key="1">
    <citation type="submission" date="2016-08" db="EMBL/GenBank/DDBJ databases">
        <title>New Insights into Marine Group III Euryarchaeota, from dark to light.</title>
        <authorList>
            <person name="Haro-Moreno J.M."/>
            <person name="Rodriguez-Valera F."/>
            <person name="Lopez-Garcia P."/>
            <person name="Moreira D."/>
            <person name="Martin-Cuadrado A.B."/>
        </authorList>
    </citation>
    <scope>NUCLEOTIDE SEQUENCE [LARGE SCALE GENOMIC DNA]</scope>
    <source>
        <strain evidence="9">CG-Bathy1</strain>
    </source>
</reference>
<dbReference type="GO" id="GO:0006740">
    <property type="term" value="P:NADPH regeneration"/>
    <property type="evidence" value="ECO:0007669"/>
    <property type="project" value="TreeGrafter"/>
</dbReference>
<dbReference type="Pfam" id="PF05222">
    <property type="entry name" value="AlaDh_PNT_N"/>
    <property type="match status" value="1"/>
</dbReference>
<dbReference type="PROSITE" id="PS00837">
    <property type="entry name" value="ALADH_PNT_2"/>
    <property type="match status" value="1"/>
</dbReference>
<dbReference type="PANTHER" id="PTHR10160:SF19">
    <property type="entry name" value="PROTON-TRANSLOCATING NAD(P)(+) TRANSHYDROGENASE"/>
    <property type="match status" value="1"/>
</dbReference>
<dbReference type="InterPro" id="IPR008143">
    <property type="entry name" value="Ala_DH/PNT_CS2"/>
</dbReference>
<keyword evidence="5" id="KW-0520">NAD</keyword>
<feature type="domain" description="Alanine dehydrogenase/pyridine nucleotide transhydrogenase N-terminal" evidence="8">
    <location>
        <begin position="4"/>
        <end position="134"/>
    </location>
</feature>
<evidence type="ECO:0000256" key="2">
    <source>
        <dbReference type="ARBA" id="ARBA00022741"/>
    </source>
</evidence>
<dbReference type="SUPFAM" id="SSF52283">
    <property type="entry name" value="Formate/glycerate dehydrogenase catalytic domain-like"/>
    <property type="match status" value="1"/>
</dbReference>
<dbReference type="SMART" id="SM01003">
    <property type="entry name" value="AlaDh_PNT_N"/>
    <property type="match status" value="1"/>
</dbReference>
<dbReference type="InterPro" id="IPR007886">
    <property type="entry name" value="AlaDH/PNT_N"/>
</dbReference>
<dbReference type="SUPFAM" id="SSF51735">
    <property type="entry name" value="NAD(P)-binding Rossmann-fold domains"/>
    <property type="match status" value="1"/>
</dbReference>
<name>A0A1J5TKB4_9ARCH</name>
<dbReference type="GO" id="GO:0008750">
    <property type="term" value="F:proton-translocating NAD(P)+ transhydrogenase activity"/>
    <property type="evidence" value="ECO:0007669"/>
    <property type="project" value="UniProtKB-EC"/>
</dbReference>
<dbReference type="Proteomes" id="UP000183815">
    <property type="component" value="Unassembled WGS sequence"/>
</dbReference>
<evidence type="ECO:0000256" key="1">
    <source>
        <dbReference type="ARBA" id="ARBA00012943"/>
    </source>
</evidence>
<organism evidence="9 10">
    <name type="scientific">Marine Group III euryarchaeote CG-Bathy1</name>
    <dbReference type="NCBI Taxonomy" id="1889001"/>
    <lineage>
        <taxon>Archaea</taxon>
        <taxon>Methanobacteriati</taxon>
        <taxon>Thermoplasmatota</taxon>
        <taxon>Thermoplasmata</taxon>
        <taxon>Candidatus Thermoprofundales</taxon>
    </lineage>
</organism>
<evidence type="ECO:0000259" key="7">
    <source>
        <dbReference type="SMART" id="SM01002"/>
    </source>
</evidence>
<comment type="caution">
    <text evidence="9">The sequence shown here is derived from an EMBL/GenBank/DDBJ whole genome shotgun (WGS) entry which is preliminary data.</text>
</comment>
<accession>A0A1J5TKB4</accession>
<gene>
    <name evidence="9" type="ORF">BEU04_01425</name>
</gene>
<dbReference type="CDD" id="cd05304">
    <property type="entry name" value="Rubrum_tdh"/>
    <property type="match status" value="1"/>
</dbReference>
<evidence type="ECO:0000256" key="5">
    <source>
        <dbReference type="ARBA" id="ARBA00023027"/>
    </source>
</evidence>
<keyword evidence="3" id="KW-0521">NADP</keyword>
<sequence>MKIGIPKESETEKRVAMVPEVMPKLTKNGFEIVVEDGLGINAGFSNEDYKEKGASITNRNEVMSSEIILAIGVPENEKWNKGQTVVCLADPFRDAEIVKRLAAEGVNLCSMDMIPRRLSKAQAMDVNSSQDNLAGYKSVILGGQYSNKLFPMMMTSAGTVRPAKIIIMGAGVAGLQAIATAKRLGAVVYASDVRLAAKEQIESLGAKFIEVDGMEDFEDESGYAKPLTPEFIQKVNETVCKVAEDADVVITTARIFGRDAPITVPADAVKRMKRGAVIVDMNTDTGGNCELSERDKVVEKEGIVIVGVSNLPGTVANTASMLYANNVANFVTSLTKDGEFVLDMEDEILVGPSKESDFYVKGMGGVLVTTNGEIEKKQERLKGAIK</sequence>
<comment type="catalytic activity">
    <reaction evidence="6">
        <text>NAD(+) + NADPH + H(+)(in) = NADH + NADP(+) + H(+)(out)</text>
        <dbReference type="Rhea" id="RHEA:47992"/>
        <dbReference type="ChEBI" id="CHEBI:15378"/>
        <dbReference type="ChEBI" id="CHEBI:57540"/>
        <dbReference type="ChEBI" id="CHEBI:57783"/>
        <dbReference type="ChEBI" id="CHEBI:57945"/>
        <dbReference type="ChEBI" id="CHEBI:58349"/>
        <dbReference type="EC" id="7.1.1.1"/>
    </reaction>
</comment>
<dbReference type="AlphaFoldDB" id="A0A1J5TKB4"/>
<dbReference type="GO" id="GO:0005886">
    <property type="term" value="C:plasma membrane"/>
    <property type="evidence" value="ECO:0007669"/>
    <property type="project" value="TreeGrafter"/>
</dbReference>
<keyword evidence="4" id="KW-1278">Translocase</keyword>
<dbReference type="EC" id="7.1.1.1" evidence="1"/>
<dbReference type="InterPro" id="IPR036291">
    <property type="entry name" value="NAD(P)-bd_dom_sf"/>
</dbReference>
<evidence type="ECO:0000313" key="10">
    <source>
        <dbReference type="Proteomes" id="UP000183815"/>
    </source>
</evidence>
<dbReference type="EMBL" id="MIYU01000012">
    <property type="protein sequence ID" value="OIR16624.1"/>
    <property type="molecule type" value="Genomic_DNA"/>
</dbReference>
<feature type="domain" description="Alanine dehydrogenase/pyridine nucleotide transhydrogenase NAD(H)-binding" evidence="7">
    <location>
        <begin position="143"/>
        <end position="307"/>
    </location>
</feature>
<evidence type="ECO:0000256" key="6">
    <source>
        <dbReference type="ARBA" id="ARBA00048202"/>
    </source>
</evidence>
<dbReference type="SMART" id="SM01002">
    <property type="entry name" value="AlaDh_PNT_C"/>
    <property type="match status" value="1"/>
</dbReference>
<evidence type="ECO:0000259" key="8">
    <source>
        <dbReference type="SMART" id="SM01003"/>
    </source>
</evidence>
<dbReference type="PANTHER" id="PTHR10160">
    <property type="entry name" value="NAD(P) TRANSHYDROGENASE"/>
    <property type="match status" value="1"/>
</dbReference>
<dbReference type="Gene3D" id="3.40.50.720">
    <property type="entry name" value="NAD(P)-binding Rossmann-like Domain"/>
    <property type="match status" value="2"/>
</dbReference>
<dbReference type="GO" id="GO:0050661">
    <property type="term" value="F:NADP binding"/>
    <property type="evidence" value="ECO:0007669"/>
    <property type="project" value="TreeGrafter"/>
</dbReference>
<proteinExistence type="predicted"/>
<dbReference type="Pfam" id="PF01262">
    <property type="entry name" value="AlaDh_PNT_C"/>
    <property type="match status" value="1"/>
</dbReference>
<evidence type="ECO:0000256" key="3">
    <source>
        <dbReference type="ARBA" id="ARBA00022857"/>
    </source>
</evidence>
<evidence type="ECO:0000313" key="9">
    <source>
        <dbReference type="EMBL" id="OIR16624.1"/>
    </source>
</evidence>
<protein>
    <recommendedName>
        <fullName evidence="1">proton-translocating NAD(P)(+) transhydrogenase</fullName>
        <ecNumber evidence="1">7.1.1.1</ecNumber>
    </recommendedName>
</protein>
<dbReference type="GO" id="GO:0016491">
    <property type="term" value="F:oxidoreductase activity"/>
    <property type="evidence" value="ECO:0007669"/>
    <property type="project" value="InterPro"/>
</dbReference>
<evidence type="ECO:0000256" key="4">
    <source>
        <dbReference type="ARBA" id="ARBA00022967"/>
    </source>
</evidence>
<dbReference type="InterPro" id="IPR007698">
    <property type="entry name" value="AlaDH/PNT_NAD(H)-bd"/>
</dbReference>